<dbReference type="EC" id="3.4.14.-" evidence="6"/>
<comment type="function">
    <text evidence="6">Catalyzes the removal of dipeptides from the N-terminus of oligopeptides.</text>
</comment>
<dbReference type="SUPFAM" id="SSF50494">
    <property type="entry name" value="Trypsin-like serine proteases"/>
    <property type="match status" value="1"/>
</dbReference>
<evidence type="ECO:0000313" key="7">
    <source>
        <dbReference type="EMBL" id="GBQ06985.1"/>
    </source>
</evidence>
<keyword evidence="5 6" id="KW-0378">Hydrolase</keyword>
<proteinExistence type="inferred from homology"/>
<keyword evidence="2 6" id="KW-0031">Aminopeptidase</keyword>
<protein>
    <recommendedName>
        <fullName evidence="6">Dipeptidyl-peptidase</fullName>
        <ecNumber evidence="6">3.4.14.-</ecNumber>
    </recommendedName>
</protein>
<dbReference type="PANTHER" id="PTHR38469:SF1">
    <property type="entry name" value="PERIPLASMIC PEPTIDASE SUBFAMILY S1B"/>
    <property type="match status" value="1"/>
</dbReference>
<gene>
    <name evidence="7" type="ORF">AA15669_1181</name>
</gene>
<evidence type="ECO:0000256" key="6">
    <source>
        <dbReference type="RuleBase" id="RU366067"/>
    </source>
</evidence>
<dbReference type="Pfam" id="PF10459">
    <property type="entry name" value="Peptidase_S46"/>
    <property type="match status" value="1"/>
</dbReference>
<keyword evidence="8" id="KW-1185">Reference proteome</keyword>
<evidence type="ECO:0000256" key="2">
    <source>
        <dbReference type="ARBA" id="ARBA00022438"/>
    </source>
</evidence>
<dbReference type="EMBL" id="BAQD01000017">
    <property type="protein sequence ID" value="GBQ06985.1"/>
    <property type="molecule type" value="Genomic_DNA"/>
</dbReference>
<comment type="caution">
    <text evidence="7">The sequence shown here is derived from an EMBL/GenBank/DDBJ whole genome shotgun (WGS) entry which is preliminary data.</text>
</comment>
<dbReference type="InterPro" id="IPR009003">
    <property type="entry name" value="Peptidase_S1_PA"/>
</dbReference>
<keyword evidence="6" id="KW-0720">Serine protease</keyword>
<evidence type="ECO:0000256" key="5">
    <source>
        <dbReference type="ARBA" id="ARBA00022801"/>
    </source>
</evidence>
<evidence type="ECO:0000256" key="4">
    <source>
        <dbReference type="ARBA" id="ARBA00022729"/>
    </source>
</evidence>
<accession>A0ABQ0NYZ5</accession>
<keyword evidence="3 6" id="KW-0645">Protease</keyword>
<evidence type="ECO:0000256" key="1">
    <source>
        <dbReference type="ARBA" id="ARBA00010491"/>
    </source>
</evidence>
<sequence>MWTFDHLPRASLQKHYQFTPTPQWTKHVIQSSARLAEGCSASFVSADGLVMTNHHCANACLDALSDKNHDYFRNGFYTSSLAEERQCPAMELDRLDSIKDVSADIDRATAGKSGAAYSDARQAIEGRLTKECVDGNPTRWRCDIVSLYHGGQTALYRYRRYQDVRAVMAPEQDIAFFGGDPDNFNYPRYDIDLSMLRVYENGAPVHTPYLPFNPNGPKAGELVFTSGNPGRTQRGLSAAELRFQRDVINPRMIESNTLLEGMLWQYARESDRHRQESQNTFFLVQNRLKAFSGIQESLRSSSIIAQRAQEDDALQAWINADPARVKQYGTPFRQVDAALTTSRTLLPRYVGLRQALRGIAGTALTLVDGTTQRTRPDAQRLAGFHDAQLGEIEAELGAQTPFYPELETATLALALTTLRQQLGTDDPLVHTLLGHDDPDSVAAHLVQSTTLSDPKNRLALWKGGDKAVKASSDPLIVVIRRLYPAYAALRKHFNDDVTAPLNQANTRIARARLAHAQSLGQADERYPDATFSPRLSYGTVTGWTQNGHAIAPFTTFGGMYQHATGHPPFALPQRWLDARSALKPDTKLDFVSTNDIVGGNSGSPVIDRNGHAVGLIFDGNLPSLAGDLYYDITQNRAVATDTSAIISALRTVYHEPTLADELSHGHR</sequence>
<evidence type="ECO:0000313" key="8">
    <source>
        <dbReference type="Proteomes" id="UP001062901"/>
    </source>
</evidence>
<dbReference type="PANTHER" id="PTHR38469">
    <property type="entry name" value="PERIPLASMIC PEPTIDASE SUBFAMILY S1B"/>
    <property type="match status" value="1"/>
</dbReference>
<name>A0ABQ0NYZ5_9PROT</name>
<organism evidence="7 8">
    <name type="scientific">Saccharibacter floricola DSM 15669</name>
    <dbReference type="NCBI Taxonomy" id="1123227"/>
    <lineage>
        <taxon>Bacteria</taxon>
        <taxon>Pseudomonadati</taxon>
        <taxon>Pseudomonadota</taxon>
        <taxon>Alphaproteobacteria</taxon>
        <taxon>Acetobacterales</taxon>
        <taxon>Acetobacteraceae</taxon>
        <taxon>Saccharibacter</taxon>
    </lineage>
</organism>
<dbReference type="Proteomes" id="UP001062901">
    <property type="component" value="Unassembled WGS sequence"/>
</dbReference>
<dbReference type="InterPro" id="IPR019500">
    <property type="entry name" value="Pep_S46"/>
</dbReference>
<keyword evidence="4" id="KW-0732">Signal</keyword>
<reference evidence="7" key="1">
    <citation type="submission" date="2013-04" db="EMBL/GenBank/DDBJ databases">
        <title>The genome sequencing project of 58 acetic acid bacteria.</title>
        <authorList>
            <person name="Okamoto-Kainuma A."/>
            <person name="Ishikawa M."/>
            <person name="Umino S."/>
            <person name="Koizumi Y."/>
            <person name="Shiwa Y."/>
            <person name="Yoshikawa H."/>
            <person name="Matsutani M."/>
            <person name="Matsushita K."/>
        </authorList>
    </citation>
    <scope>NUCLEOTIDE SEQUENCE</scope>
    <source>
        <strain evidence="7">DSM 15669</strain>
    </source>
</reference>
<evidence type="ECO:0000256" key="3">
    <source>
        <dbReference type="ARBA" id="ARBA00022670"/>
    </source>
</evidence>
<comment type="similarity">
    <text evidence="1 6">Belongs to the peptidase S46 family.</text>
</comment>